<keyword evidence="1" id="KW-0597">Phosphoprotein</keyword>
<dbReference type="Proteomes" id="UP000034805">
    <property type="component" value="Unassembled WGS sequence"/>
</dbReference>
<feature type="region of interest" description="Disordered" evidence="3">
    <location>
        <begin position="97"/>
        <end position="132"/>
    </location>
</feature>
<protein>
    <submittedName>
        <fullName evidence="4">Apoptosis facilitator Bcl-2-like protein 14-like</fullName>
    </submittedName>
</protein>
<evidence type="ECO:0000313" key="4">
    <source>
        <dbReference type="EMBL" id="KPP70967.1"/>
    </source>
</evidence>
<keyword evidence="2" id="KW-0053">Apoptosis</keyword>
<accession>A0A0P7UPI1</accession>
<feature type="region of interest" description="Disordered" evidence="3">
    <location>
        <begin position="163"/>
        <end position="186"/>
    </location>
</feature>
<evidence type="ECO:0000256" key="2">
    <source>
        <dbReference type="ARBA" id="ARBA00022703"/>
    </source>
</evidence>
<dbReference type="PANTHER" id="PTHR14965">
    <property type="entry name" value="SI:CH73-248E21.1"/>
    <property type="match status" value="1"/>
</dbReference>
<dbReference type="SUPFAM" id="SSF56854">
    <property type="entry name" value="Bcl-2 inhibitors of programmed cell death"/>
    <property type="match status" value="1"/>
</dbReference>
<dbReference type="InterPro" id="IPR036834">
    <property type="entry name" value="Bcl-2-like_sf"/>
</dbReference>
<dbReference type="GO" id="GO:0006915">
    <property type="term" value="P:apoptotic process"/>
    <property type="evidence" value="ECO:0007669"/>
    <property type="project" value="UniProtKB-KW"/>
</dbReference>
<feature type="compositionally biased region" description="Basic residues" evidence="3">
    <location>
        <begin position="98"/>
        <end position="111"/>
    </location>
</feature>
<dbReference type="GO" id="GO:2001236">
    <property type="term" value="P:regulation of extrinsic apoptotic signaling pathway"/>
    <property type="evidence" value="ECO:0007669"/>
    <property type="project" value="TreeGrafter"/>
</dbReference>
<evidence type="ECO:0000256" key="1">
    <source>
        <dbReference type="ARBA" id="ARBA00022553"/>
    </source>
</evidence>
<proteinExistence type="predicted"/>
<name>A0A0P7UPI1_SCLFO</name>
<sequence>MACRTNASPGPPSPAPSVSLQEIQEETRLVLEAFVGKALSVPLCERPGRVGGAYRDSSKFGSRGKTVRSKTYDGWDSLDEQISAAEEKKHGFKDLIKKRLHPRRTLSRRSPKASTEKRCNQDDPVTLYDGQLKHPMPPAAWPKHDRPDFYEEVAETLGRIAKRTSAKKRSASPVRHSAATSEGRKEEEVIQELVQALSMQGDALDRRIRSDPFLRSSLEGLSYHSFEKMLDMFAGQTVEAAPPSVNPTLSRIAATMELSRRVITATGAQRMLGYAEEYMKNFTPWVKSQGGWERIVQFEDSLEYD</sequence>
<reference evidence="4 5" key="1">
    <citation type="submission" date="2015-08" db="EMBL/GenBank/DDBJ databases">
        <title>The genome of the Asian arowana (Scleropages formosus).</title>
        <authorList>
            <person name="Tan M.H."/>
            <person name="Gan H.M."/>
            <person name="Croft L.J."/>
            <person name="Austin C.M."/>
        </authorList>
    </citation>
    <scope>NUCLEOTIDE SEQUENCE [LARGE SCALE GENOMIC DNA]</scope>
    <source>
        <strain evidence="4">Aro1</strain>
    </source>
</reference>
<comment type="caution">
    <text evidence="4">The sequence shown here is derived from an EMBL/GenBank/DDBJ whole genome shotgun (WGS) entry which is preliminary data.</text>
</comment>
<gene>
    <name evidence="4" type="ORF">Z043_110174</name>
</gene>
<dbReference type="AlphaFoldDB" id="A0A0P7UPI1"/>
<evidence type="ECO:0000256" key="3">
    <source>
        <dbReference type="SAM" id="MobiDB-lite"/>
    </source>
</evidence>
<organism evidence="4 5">
    <name type="scientific">Scleropages formosus</name>
    <name type="common">Asian bonytongue</name>
    <name type="synonym">Osteoglossum formosum</name>
    <dbReference type="NCBI Taxonomy" id="113540"/>
    <lineage>
        <taxon>Eukaryota</taxon>
        <taxon>Metazoa</taxon>
        <taxon>Chordata</taxon>
        <taxon>Craniata</taxon>
        <taxon>Vertebrata</taxon>
        <taxon>Euteleostomi</taxon>
        <taxon>Actinopterygii</taxon>
        <taxon>Neopterygii</taxon>
        <taxon>Teleostei</taxon>
        <taxon>Osteoglossocephala</taxon>
        <taxon>Osteoglossomorpha</taxon>
        <taxon>Osteoglossiformes</taxon>
        <taxon>Osteoglossidae</taxon>
        <taxon>Scleropages</taxon>
    </lineage>
</organism>
<dbReference type="PANTHER" id="PTHR14965:SF2">
    <property type="entry name" value="BCL-2-LIKE PROTEIN 12"/>
    <property type="match status" value="1"/>
</dbReference>
<evidence type="ECO:0000313" key="5">
    <source>
        <dbReference type="Proteomes" id="UP000034805"/>
    </source>
</evidence>
<dbReference type="EMBL" id="JARO02003209">
    <property type="protein sequence ID" value="KPP70967.1"/>
    <property type="molecule type" value="Genomic_DNA"/>
</dbReference>
<dbReference type="Gene3D" id="1.10.437.10">
    <property type="entry name" value="Blc2-like"/>
    <property type="match status" value="1"/>
</dbReference>